<evidence type="ECO:0000313" key="3">
    <source>
        <dbReference type="Proteomes" id="UP001363010"/>
    </source>
</evidence>
<comment type="caution">
    <text evidence="2">The sequence shown here is derived from an EMBL/GenBank/DDBJ whole genome shotgun (WGS) entry which is preliminary data.</text>
</comment>
<keyword evidence="1" id="KW-1133">Transmembrane helix</keyword>
<feature type="transmembrane region" description="Helical" evidence="1">
    <location>
        <begin position="43"/>
        <end position="61"/>
    </location>
</feature>
<sequence>MSQNTHSSHEWWKDKSDPTELAAFRASYRENERERRRAGWRRNAMLLVLGVAMPVLFRLLVTL</sequence>
<dbReference type="EMBL" id="JBBKZV010000013">
    <property type="protein sequence ID" value="MEJ8824320.1"/>
    <property type="molecule type" value="Genomic_DNA"/>
</dbReference>
<dbReference type="Proteomes" id="UP001363010">
    <property type="component" value="Unassembled WGS sequence"/>
</dbReference>
<organism evidence="2 3">
    <name type="scientific">Variovorax humicola</name>
    <dbReference type="NCBI Taxonomy" id="1769758"/>
    <lineage>
        <taxon>Bacteria</taxon>
        <taxon>Pseudomonadati</taxon>
        <taxon>Pseudomonadota</taxon>
        <taxon>Betaproteobacteria</taxon>
        <taxon>Burkholderiales</taxon>
        <taxon>Comamonadaceae</taxon>
        <taxon>Variovorax</taxon>
    </lineage>
</organism>
<proteinExistence type="predicted"/>
<name>A0ABU8W2N5_9BURK</name>
<gene>
    <name evidence="2" type="ORF">WKW80_20155</name>
</gene>
<keyword evidence="1" id="KW-0472">Membrane</keyword>
<dbReference type="RefSeq" id="WP_340365355.1">
    <property type="nucleotide sequence ID" value="NZ_JBBKZV010000013.1"/>
</dbReference>
<reference evidence="2 3" key="1">
    <citation type="submission" date="2024-03" db="EMBL/GenBank/DDBJ databases">
        <title>Novel species of the genus Variovorax.</title>
        <authorList>
            <person name="Liu Q."/>
            <person name="Xin Y.-H."/>
        </authorList>
    </citation>
    <scope>NUCLEOTIDE SEQUENCE [LARGE SCALE GENOMIC DNA]</scope>
    <source>
        <strain evidence="2 3">KACC 18501</strain>
    </source>
</reference>
<accession>A0ABU8W2N5</accession>
<keyword evidence="1" id="KW-0812">Transmembrane</keyword>
<protein>
    <submittedName>
        <fullName evidence="2">Uncharacterized protein</fullName>
    </submittedName>
</protein>
<evidence type="ECO:0000256" key="1">
    <source>
        <dbReference type="SAM" id="Phobius"/>
    </source>
</evidence>
<keyword evidence="3" id="KW-1185">Reference proteome</keyword>
<evidence type="ECO:0000313" key="2">
    <source>
        <dbReference type="EMBL" id="MEJ8824320.1"/>
    </source>
</evidence>